<protein>
    <submittedName>
        <fullName evidence="2">Uncharacterized protein</fullName>
    </submittedName>
</protein>
<keyword evidence="4" id="KW-1185">Reference proteome</keyword>
<evidence type="ECO:0000313" key="2">
    <source>
        <dbReference type="EMBL" id="SES84785.1"/>
    </source>
</evidence>
<name>A0A1H9ZSV5_9FIRM</name>
<proteinExistence type="predicted"/>
<dbReference type="EMBL" id="FNBJ01000007">
    <property type="protein sequence ID" value="SDF17387.1"/>
    <property type="molecule type" value="Genomic_DNA"/>
</dbReference>
<dbReference type="RefSeq" id="WP_089719761.1">
    <property type="nucleotide sequence ID" value="NZ_FNBJ01000007.1"/>
</dbReference>
<reference evidence="3 4" key="1">
    <citation type="submission" date="2016-10" db="EMBL/GenBank/DDBJ databases">
        <authorList>
            <person name="Varghese N."/>
            <person name="Submissions S."/>
        </authorList>
    </citation>
    <scope>NUCLEOTIDE SEQUENCE [LARGE SCALE GENOMIC DNA]</scope>
    <source>
        <strain evidence="1 4">WG2</strain>
        <strain evidence="2 3">WG5</strain>
    </source>
</reference>
<evidence type="ECO:0000313" key="1">
    <source>
        <dbReference type="EMBL" id="SDF17387.1"/>
    </source>
</evidence>
<evidence type="ECO:0000313" key="3">
    <source>
        <dbReference type="Proteomes" id="UP000198612"/>
    </source>
</evidence>
<dbReference type="EMBL" id="FOHG01000008">
    <property type="protein sequence ID" value="SES84785.1"/>
    <property type="molecule type" value="Genomic_DNA"/>
</dbReference>
<gene>
    <name evidence="1" type="ORF">SAMN04488598_10762</name>
    <name evidence="2" type="ORF">SAMN04515652_10862</name>
</gene>
<sequence length="159" mass="19248">MIIYQGSDLLNYLEEKLNIFSTNNVRVIIIDKFYDLNQRTKKIIEYIRELLDLNNPIIWFYEVDRVNSSLEYFDAFDLKNYDLNFHDRFIFLYDLDLESYVLNLHIGASLNGVKFHLEADEFDIFRISVIDADYENLDSIQNQLENIYLKETKKEKWDY</sequence>
<dbReference type="AlphaFoldDB" id="A0A1H9ZSV5"/>
<organism evidence="2 3">
    <name type="scientific">Halanaerobium congolense</name>
    <dbReference type="NCBI Taxonomy" id="54121"/>
    <lineage>
        <taxon>Bacteria</taxon>
        <taxon>Bacillati</taxon>
        <taxon>Bacillota</taxon>
        <taxon>Clostridia</taxon>
        <taxon>Halanaerobiales</taxon>
        <taxon>Halanaerobiaceae</taxon>
        <taxon>Halanaerobium</taxon>
    </lineage>
</organism>
<dbReference type="Proteomes" id="UP000199519">
    <property type="component" value="Unassembled WGS sequence"/>
</dbReference>
<accession>A0A1H9ZSV5</accession>
<dbReference type="Proteomes" id="UP000198612">
    <property type="component" value="Unassembled WGS sequence"/>
</dbReference>
<evidence type="ECO:0000313" key="4">
    <source>
        <dbReference type="Proteomes" id="UP000199519"/>
    </source>
</evidence>